<feature type="compositionally biased region" description="Pro residues" evidence="1">
    <location>
        <begin position="24"/>
        <end position="34"/>
    </location>
</feature>
<dbReference type="InterPro" id="IPR025877">
    <property type="entry name" value="MobA-like_NTP_Trfase"/>
</dbReference>
<reference evidence="3" key="1">
    <citation type="journal article" date="2021" name="Nat. Commun.">
        <title>Genetic determinants of endophytism in the Arabidopsis root mycobiome.</title>
        <authorList>
            <person name="Mesny F."/>
            <person name="Miyauchi S."/>
            <person name="Thiergart T."/>
            <person name="Pickel B."/>
            <person name="Atanasova L."/>
            <person name="Karlsson M."/>
            <person name="Huettel B."/>
            <person name="Barry K.W."/>
            <person name="Haridas S."/>
            <person name="Chen C."/>
            <person name="Bauer D."/>
            <person name="Andreopoulos W."/>
            <person name="Pangilinan J."/>
            <person name="LaButti K."/>
            <person name="Riley R."/>
            <person name="Lipzen A."/>
            <person name="Clum A."/>
            <person name="Drula E."/>
            <person name="Henrissat B."/>
            <person name="Kohler A."/>
            <person name="Grigoriev I.V."/>
            <person name="Martin F.M."/>
            <person name="Hacquard S."/>
        </authorList>
    </citation>
    <scope>NUCLEOTIDE SEQUENCE</scope>
    <source>
        <strain evidence="3">MPI-CAGE-CH-0230</strain>
    </source>
</reference>
<feature type="compositionally biased region" description="Basic and acidic residues" evidence="1">
    <location>
        <begin position="204"/>
        <end position="222"/>
    </location>
</feature>
<feature type="region of interest" description="Disordered" evidence="1">
    <location>
        <begin position="122"/>
        <end position="145"/>
    </location>
</feature>
<gene>
    <name evidence="3" type="ORF">B0I36DRAFT_338660</name>
</gene>
<evidence type="ECO:0000259" key="2">
    <source>
        <dbReference type="Pfam" id="PF12804"/>
    </source>
</evidence>
<evidence type="ECO:0000256" key="1">
    <source>
        <dbReference type="SAM" id="MobiDB-lite"/>
    </source>
</evidence>
<protein>
    <recommendedName>
        <fullName evidence="2">MobA-like NTP transferase domain-containing protein</fullName>
    </recommendedName>
</protein>
<proteinExistence type="predicted"/>
<comment type="caution">
    <text evidence="3">The sequence shown here is derived from an EMBL/GenBank/DDBJ whole genome shotgun (WGS) entry which is preliminary data.</text>
</comment>
<dbReference type="Gene3D" id="3.90.550.10">
    <property type="entry name" value="Spore Coat Polysaccharide Biosynthesis Protein SpsA, Chain A"/>
    <property type="match status" value="2"/>
</dbReference>
<evidence type="ECO:0000313" key="3">
    <source>
        <dbReference type="EMBL" id="KAH7014392.1"/>
    </source>
</evidence>
<dbReference type="InterPro" id="IPR029044">
    <property type="entry name" value="Nucleotide-diphossugar_trans"/>
</dbReference>
<feature type="compositionally biased region" description="Pro residues" evidence="1">
    <location>
        <begin position="42"/>
        <end position="52"/>
    </location>
</feature>
<dbReference type="OrthoDB" id="20872at2759"/>
<organism evidence="3 4">
    <name type="scientific">Microdochium trichocladiopsis</name>
    <dbReference type="NCBI Taxonomy" id="1682393"/>
    <lineage>
        <taxon>Eukaryota</taxon>
        <taxon>Fungi</taxon>
        <taxon>Dikarya</taxon>
        <taxon>Ascomycota</taxon>
        <taxon>Pezizomycotina</taxon>
        <taxon>Sordariomycetes</taxon>
        <taxon>Xylariomycetidae</taxon>
        <taxon>Xylariales</taxon>
        <taxon>Microdochiaceae</taxon>
        <taxon>Microdochium</taxon>
    </lineage>
</organism>
<feature type="region of interest" description="Disordered" evidence="1">
    <location>
        <begin position="158"/>
        <end position="309"/>
    </location>
</feature>
<feature type="compositionally biased region" description="Low complexity" evidence="1">
    <location>
        <begin position="122"/>
        <end position="133"/>
    </location>
</feature>
<feature type="compositionally biased region" description="Pro residues" evidence="1">
    <location>
        <begin position="1"/>
        <end position="10"/>
    </location>
</feature>
<feature type="compositionally biased region" description="Basic and acidic residues" evidence="1">
    <location>
        <begin position="158"/>
        <end position="169"/>
    </location>
</feature>
<dbReference type="SUPFAM" id="SSF53448">
    <property type="entry name" value="Nucleotide-diphospho-sugar transferases"/>
    <property type="match status" value="2"/>
</dbReference>
<dbReference type="EMBL" id="JAGTJQ010000013">
    <property type="protein sequence ID" value="KAH7014392.1"/>
    <property type="molecule type" value="Genomic_DNA"/>
</dbReference>
<name>A0A9P8XS42_9PEZI</name>
<dbReference type="Pfam" id="PF12804">
    <property type="entry name" value="NTP_transf_3"/>
    <property type="match status" value="2"/>
</dbReference>
<feature type="compositionally biased region" description="Low complexity" evidence="1">
    <location>
        <begin position="11"/>
        <end position="23"/>
    </location>
</feature>
<feature type="domain" description="MobA-like NTP transferase" evidence="2">
    <location>
        <begin position="56"/>
        <end position="112"/>
    </location>
</feature>
<feature type="compositionally biased region" description="Basic residues" evidence="1">
    <location>
        <begin position="223"/>
        <end position="236"/>
    </location>
</feature>
<dbReference type="AlphaFoldDB" id="A0A9P8XS42"/>
<dbReference type="GeneID" id="70185338"/>
<keyword evidence="4" id="KW-1185">Reference proteome</keyword>
<sequence>MPSPPAPPQSAPLATSTPATTPSSHPPPQPPPPAGSSSPDPGADPVPAPGPVPTAALVLAGGPATRMGYPKHLLKLPNGQPLYLYVADLVYQACPHLDCVYISLAEGSYLDENLRALLTANPVRPSQQQQHQPSRPPITTINADNTPADAAVIGLDPDRTRAQHGDDTGHGGSSGGNHAGPPPLEVIWDKKMPLLHPPPTRAQQRREEKKRGSRERPAEMKSHKNRSTSSSKRRSANRLSDGPLTAPTTPGIDDPGGGGGGTTTPHHYHETDVEQDGDIDALGGMPGTTTAGGSDGWPPSRHGNGPGGPIRGFLAAHEALPDATWLVIACDYPRLTVSAIQYLVEAYEPPVTCFRGARNKMEPLVSIWSPEALARLRQNSDPAGAPADTKPYSFSSSSSSSGAATAASPVATVGSKLTEMDLSGDGAEAGPAPPAPPTPTLGILGTIRQLHGKAVEVPPGGMDDIWMYNVNTPGNWDTALELYDE</sequence>
<feature type="region of interest" description="Disordered" evidence="1">
    <location>
        <begin position="379"/>
        <end position="407"/>
    </location>
</feature>
<dbReference type="GO" id="GO:0016779">
    <property type="term" value="F:nucleotidyltransferase activity"/>
    <property type="evidence" value="ECO:0007669"/>
    <property type="project" value="UniProtKB-ARBA"/>
</dbReference>
<evidence type="ECO:0000313" key="4">
    <source>
        <dbReference type="Proteomes" id="UP000756346"/>
    </source>
</evidence>
<accession>A0A9P8XS42</accession>
<dbReference type="RefSeq" id="XP_046005359.1">
    <property type="nucleotide sequence ID" value="XM_046155792.1"/>
</dbReference>
<feature type="compositionally biased region" description="Low complexity" evidence="1">
    <location>
        <begin position="393"/>
        <end position="407"/>
    </location>
</feature>
<feature type="region of interest" description="Disordered" evidence="1">
    <location>
        <begin position="1"/>
        <end position="54"/>
    </location>
</feature>
<dbReference type="Proteomes" id="UP000756346">
    <property type="component" value="Unassembled WGS sequence"/>
</dbReference>
<feature type="domain" description="MobA-like NTP transferase" evidence="2">
    <location>
        <begin position="306"/>
        <end position="381"/>
    </location>
</feature>